<dbReference type="RefSeq" id="WP_254093526.1">
    <property type="nucleotide sequence ID" value="NZ_JAHESC010000061.1"/>
</dbReference>
<proteinExistence type="predicted"/>
<dbReference type="PROSITE" id="PS51257">
    <property type="entry name" value="PROKAR_LIPOPROTEIN"/>
    <property type="match status" value="1"/>
</dbReference>
<dbReference type="Proteomes" id="UP001319180">
    <property type="component" value="Unassembled WGS sequence"/>
</dbReference>
<protein>
    <submittedName>
        <fullName evidence="3">Dienelactone hydrolase family protein</fullName>
    </submittedName>
</protein>
<keyword evidence="3" id="KW-0378">Hydrolase</keyword>
<feature type="signal peptide" evidence="1">
    <location>
        <begin position="1"/>
        <end position="26"/>
    </location>
</feature>
<evidence type="ECO:0000313" key="4">
    <source>
        <dbReference type="Proteomes" id="UP001319180"/>
    </source>
</evidence>
<dbReference type="Gene3D" id="3.40.50.1820">
    <property type="entry name" value="alpha/beta hydrolase"/>
    <property type="match status" value="1"/>
</dbReference>
<evidence type="ECO:0000256" key="1">
    <source>
        <dbReference type="SAM" id="SignalP"/>
    </source>
</evidence>
<dbReference type="AlphaFoldDB" id="A0AAP2GLM8"/>
<dbReference type="PANTHER" id="PTHR22946">
    <property type="entry name" value="DIENELACTONE HYDROLASE DOMAIN-CONTAINING PROTEIN-RELATED"/>
    <property type="match status" value="1"/>
</dbReference>
<dbReference type="GO" id="GO:0016787">
    <property type="term" value="F:hydrolase activity"/>
    <property type="evidence" value="ECO:0007669"/>
    <property type="project" value="UniProtKB-KW"/>
</dbReference>
<dbReference type="InterPro" id="IPR029058">
    <property type="entry name" value="AB_hydrolase_fold"/>
</dbReference>
<dbReference type="PANTHER" id="PTHR22946:SF0">
    <property type="entry name" value="DIENELACTONE HYDROLASE DOMAIN-CONTAINING PROTEIN"/>
    <property type="match status" value="1"/>
</dbReference>
<feature type="chain" id="PRO_5042831981" evidence="1">
    <location>
        <begin position="27"/>
        <end position="280"/>
    </location>
</feature>
<gene>
    <name evidence="3" type="ORF">KK078_27325</name>
</gene>
<sequence>MSIKRMSIALLSAVVLLAACSRPKPAEETASPQPVEPSYAQEAVSYSLDTTTLNGYVAYNQTDSAKRPGIIVVPEWWGVTDYVKTRANELAKLGYVALVADVYGNGKTADNPTDAGALATPFYQNPVLAKARIDAAIAKLKTYSQVDTTKIGAIGYCFGGGVLLNTARLGNADLDAVVSFHGTLMGGVPAKKETLTARILVCHGNADPLVPAKEVDAFKKEMDAVGATYTFKAYDSAQHAFTNPGATELGKKFNMPISYNAAADSASWDEMKKFLADALK</sequence>
<feature type="domain" description="Dienelactone hydrolase" evidence="2">
    <location>
        <begin position="55"/>
        <end position="277"/>
    </location>
</feature>
<comment type="caution">
    <text evidence="3">The sequence shown here is derived from an EMBL/GenBank/DDBJ whole genome shotgun (WGS) entry which is preliminary data.</text>
</comment>
<dbReference type="Pfam" id="PF01738">
    <property type="entry name" value="DLH"/>
    <property type="match status" value="1"/>
</dbReference>
<accession>A0AAP2GLM8</accession>
<dbReference type="InterPro" id="IPR050261">
    <property type="entry name" value="FrsA_esterase"/>
</dbReference>
<evidence type="ECO:0000259" key="2">
    <source>
        <dbReference type="Pfam" id="PF01738"/>
    </source>
</evidence>
<reference evidence="3 4" key="1">
    <citation type="submission" date="2021-05" db="EMBL/GenBank/DDBJ databases">
        <title>A Polyphasic approach of four new species of the genus Ohtaekwangia: Ohtaekwangia histidinii sp. nov., Ohtaekwangia cretensis sp. nov., Ohtaekwangia indiensis sp. nov., Ohtaekwangia reichenbachii sp. nov. from diverse environment.</title>
        <authorList>
            <person name="Octaviana S."/>
        </authorList>
    </citation>
    <scope>NUCLEOTIDE SEQUENCE [LARGE SCALE GENOMIC DNA]</scope>
    <source>
        <strain evidence="3 4">PWU37</strain>
    </source>
</reference>
<dbReference type="InterPro" id="IPR002925">
    <property type="entry name" value="Dienelactn_hydro"/>
</dbReference>
<keyword evidence="4" id="KW-1185">Reference proteome</keyword>
<evidence type="ECO:0000313" key="3">
    <source>
        <dbReference type="EMBL" id="MBT1690308.1"/>
    </source>
</evidence>
<dbReference type="SUPFAM" id="SSF53474">
    <property type="entry name" value="alpha/beta-Hydrolases"/>
    <property type="match status" value="1"/>
</dbReference>
<dbReference type="EMBL" id="JAHESC010000061">
    <property type="protein sequence ID" value="MBT1690308.1"/>
    <property type="molecule type" value="Genomic_DNA"/>
</dbReference>
<organism evidence="3 4">
    <name type="scientific">Dawidia soli</name>
    <dbReference type="NCBI Taxonomy" id="2782352"/>
    <lineage>
        <taxon>Bacteria</taxon>
        <taxon>Pseudomonadati</taxon>
        <taxon>Bacteroidota</taxon>
        <taxon>Cytophagia</taxon>
        <taxon>Cytophagales</taxon>
        <taxon>Chryseotaleaceae</taxon>
        <taxon>Dawidia</taxon>
    </lineage>
</organism>
<name>A0AAP2GLM8_9BACT</name>
<keyword evidence="1" id="KW-0732">Signal</keyword>